<feature type="repeat" description="WD" evidence="3">
    <location>
        <begin position="1035"/>
        <end position="1068"/>
    </location>
</feature>
<feature type="repeat" description="WD" evidence="3">
    <location>
        <begin position="1078"/>
        <end position="1119"/>
    </location>
</feature>
<proteinExistence type="predicted"/>
<dbReference type="PROSITE" id="PS00678">
    <property type="entry name" value="WD_REPEATS_1"/>
    <property type="match status" value="2"/>
</dbReference>
<dbReference type="HOGENOM" id="CLU_000288_6_3_1"/>
<keyword evidence="6" id="KW-1185">Reference proteome</keyword>
<dbReference type="SUPFAM" id="SSF52540">
    <property type="entry name" value="P-loop containing nucleoside triphosphate hydrolases"/>
    <property type="match status" value="1"/>
</dbReference>
<dbReference type="Gene3D" id="3.40.50.300">
    <property type="entry name" value="P-loop containing nucleotide triphosphate hydrolases"/>
    <property type="match status" value="1"/>
</dbReference>
<sequence>MNCSSLLRIAQVRGIRFCFVPSLFLGAVFGSDVVLQLLPSAKSGTTITISARETPHSDALDLFIEGISHPSSSHAIVSAGGKLDDFVEKVASQESLKGIVQILETFVEAMDQVAKIHPIINVAWKVVHALYQIPKNQLDRDDKIVRLLAQIRDLYVTLRTLEDVEKAPELEDIIEAILQQTIECVLFIREYVGSGFGKRVLHQTLSSTDSKIKEFEVAFRDLKDSFRNRSLVHITLVTTRVSGRVNKIYLMGQLSPVEMETFDLPRCHPGTRSSEIQLITEWVMDSSADQRILWLPGLAGFGKSTLSATLADSFSGLRRLGAFLFFDRDVKERSTPSRVIKTLAYQLALFDHRVAEKVSALIDESPFLVQSHVRNQFAQLIVKPLCSIEGLDDDGPLVIILDALDECGDAKSRRPLLAALADESQRLPPCIRIIITSRPSDDIIRVFEDRPHIKCHRLEITSENSKDVKAFLKHSMRCIAQSNKHLMLAPDWPGCPVLRVLTTRAGGLFIWADTAVRYMDDGMNPVHCLDVLVNGMTPKDGVNSLSQLYVTALSSSQKWEDDEFCMSFSKLFGAILVAKSPLPPSVMDTLLGLPPHWSLQMTLYFKAVLIEEPTGAIRIIHPSFYDFLTSQAQAGSPWFIDAPLHNKHMAFHCLTLLSHTLKENMCSLSPSLGLPAMPIVALEVSYSCLSWIPHACATVTDVQSLGEHVYQFLHLHLLHWLEILSLLKQSRETLYMLYQLQLWLNAYIPEHAILCNLVDESIKFCRHFAAVIEQHPLAVYQVALPFSPPESIIYDIFHKDGHHPTVFGNPFKSWPPSLLILAQSNKPCSVAFSPTLMRVATGTYDSTLCLWDAVAGSVVFGPLKMQGTGIHSVAFTSDGSKLLSATDEAICVWDTVNGTLVFDQLQGMEGPMWAASFSLDGSKIVSGSTFNGDIHVWDIETGSLVLGPLHHEGLVHSISFSPDGSKLVTGSSNHTICVWCASTGIPAFPPLQGHEGPVSSVKFSPDGTRIASGSHDRSVCVWSTSTGALMQGPLLGAFYDAICTVSFSSDGSKIASGSQDSTVCVWDVAAHLESPPSNRKHGNHIWAVAISPDGQKIASGSDNGRMCIWDVATGTLAVEPSSNQQLSVQSMAFSPSGQHVVSGTLNNTIFLWNTITGSSILGPLKGKNGLSVAAVAFSPDGLRVVSGSNYICMWDATAGTLISSHGPTDDCYSVVFSPDGLKVALALLGEKGTSICIMDGLSGMNIEQFSLFPSPNQLDLCLPALGLCAAALQKTNDAQECFNYFIQATGIPMFDHIRAFSISSGNIAVGLLDGRVLFMHFPPSHLLHYS</sequence>
<gene>
    <name evidence="5" type="ORF">BOTBODRAFT_119418</name>
</gene>
<dbReference type="OrthoDB" id="3014077at2759"/>
<accession>A0A067LZS5</accession>
<dbReference type="SMART" id="SM00320">
    <property type="entry name" value="WD40"/>
    <property type="match status" value="10"/>
</dbReference>
<reference evidence="6" key="1">
    <citation type="journal article" date="2014" name="Proc. Natl. Acad. Sci. U.S.A.">
        <title>Extensive sampling of basidiomycete genomes demonstrates inadequacy of the white-rot/brown-rot paradigm for wood decay fungi.</title>
        <authorList>
            <person name="Riley R."/>
            <person name="Salamov A.A."/>
            <person name="Brown D.W."/>
            <person name="Nagy L.G."/>
            <person name="Floudas D."/>
            <person name="Held B.W."/>
            <person name="Levasseur A."/>
            <person name="Lombard V."/>
            <person name="Morin E."/>
            <person name="Otillar R."/>
            <person name="Lindquist E.A."/>
            <person name="Sun H."/>
            <person name="LaButti K.M."/>
            <person name="Schmutz J."/>
            <person name="Jabbour D."/>
            <person name="Luo H."/>
            <person name="Baker S.E."/>
            <person name="Pisabarro A.G."/>
            <person name="Walton J.D."/>
            <person name="Blanchette R.A."/>
            <person name="Henrissat B."/>
            <person name="Martin F."/>
            <person name="Cullen D."/>
            <person name="Hibbett D.S."/>
            <person name="Grigoriev I.V."/>
        </authorList>
    </citation>
    <scope>NUCLEOTIDE SEQUENCE [LARGE SCALE GENOMIC DNA]</scope>
    <source>
        <strain evidence="6">FD-172 SS1</strain>
    </source>
</reference>
<keyword evidence="2" id="KW-0677">Repeat</keyword>
<dbReference type="SUPFAM" id="SSF50998">
    <property type="entry name" value="Quinoprotein alcohol dehydrogenase-like"/>
    <property type="match status" value="2"/>
</dbReference>
<evidence type="ECO:0000256" key="1">
    <source>
        <dbReference type="ARBA" id="ARBA00022574"/>
    </source>
</evidence>
<evidence type="ECO:0000313" key="6">
    <source>
        <dbReference type="Proteomes" id="UP000027195"/>
    </source>
</evidence>
<dbReference type="InterPro" id="IPR015943">
    <property type="entry name" value="WD40/YVTN_repeat-like_dom_sf"/>
</dbReference>
<dbReference type="InterPro" id="IPR056884">
    <property type="entry name" value="NPHP3-like_N"/>
</dbReference>
<protein>
    <recommendedName>
        <fullName evidence="4">NACHT domain-containing protein</fullName>
    </recommendedName>
</protein>
<dbReference type="InterPro" id="IPR019775">
    <property type="entry name" value="WD40_repeat_CS"/>
</dbReference>
<dbReference type="InterPro" id="IPR011047">
    <property type="entry name" value="Quinoprotein_ADH-like_sf"/>
</dbReference>
<dbReference type="InterPro" id="IPR007111">
    <property type="entry name" value="NACHT_NTPase"/>
</dbReference>
<evidence type="ECO:0000313" key="5">
    <source>
        <dbReference type="EMBL" id="KDQ07880.1"/>
    </source>
</evidence>
<dbReference type="PANTHER" id="PTHR22847">
    <property type="entry name" value="WD40 REPEAT PROTEIN"/>
    <property type="match status" value="1"/>
</dbReference>
<name>A0A067LZS5_BOTB1</name>
<dbReference type="CDD" id="cd00200">
    <property type="entry name" value="WD40"/>
    <property type="match status" value="1"/>
</dbReference>
<dbReference type="Pfam" id="PF00400">
    <property type="entry name" value="WD40"/>
    <property type="match status" value="9"/>
</dbReference>
<feature type="repeat" description="WD" evidence="3">
    <location>
        <begin position="948"/>
        <end position="979"/>
    </location>
</feature>
<dbReference type="GO" id="GO:1990234">
    <property type="term" value="C:transferase complex"/>
    <property type="evidence" value="ECO:0007669"/>
    <property type="project" value="UniProtKB-ARBA"/>
</dbReference>
<feature type="repeat" description="WD" evidence="3">
    <location>
        <begin position="820"/>
        <end position="852"/>
    </location>
</feature>
<dbReference type="InParanoid" id="A0A067LZS5"/>
<keyword evidence="1 3" id="KW-0853">WD repeat</keyword>
<organism evidence="5 6">
    <name type="scientific">Botryobasidium botryosum (strain FD-172 SS1)</name>
    <dbReference type="NCBI Taxonomy" id="930990"/>
    <lineage>
        <taxon>Eukaryota</taxon>
        <taxon>Fungi</taxon>
        <taxon>Dikarya</taxon>
        <taxon>Basidiomycota</taxon>
        <taxon>Agaricomycotina</taxon>
        <taxon>Agaricomycetes</taxon>
        <taxon>Cantharellales</taxon>
        <taxon>Botryobasidiaceae</taxon>
        <taxon>Botryobasidium</taxon>
    </lineage>
</organism>
<dbReference type="EMBL" id="KL198099">
    <property type="protein sequence ID" value="KDQ07880.1"/>
    <property type="molecule type" value="Genomic_DNA"/>
</dbReference>
<feature type="repeat" description="WD" evidence="3">
    <location>
        <begin position="1121"/>
        <end position="1162"/>
    </location>
</feature>
<feature type="repeat" description="WD" evidence="3">
    <location>
        <begin position="991"/>
        <end position="1032"/>
    </location>
</feature>
<evidence type="ECO:0000256" key="2">
    <source>
        <dbReference type="ARBA" id="ARBA00022737"/>
    </source>
</evidence>
<feature type="domain" description="NACHT" evidence="4">
    <location>
        <begin position="291"/>
        <end position="440"/>
    </location>
</feature>
<dbReference type="PROSITE" id="PS50837">
    <property type="entry name" value="NACHT"/>
    <property type="match status" value="1"/>
</dbReference>
<dbReference type="PROSITE" id="PS50294">
    <property type="entry name" value="WD_REPEATS_REGION"/>
    <property type="match status" value="5"/>
</dbReference>
<evidence type="ECO:0000256" key="3">
    <source>
        <dbReference type="PROSITE-ProRule" id="PRU00221"/>
    </source>
</evidence>
<dbReference type="InterPro" id="IPR020472">
    <property type="entry name" value="WD40_PAC1"/>
</dbReference>
<dbReference type="PANTHER" id="PTHR22847:SF637">
    <property type="entry name" value="WD REPEAT DOMAIN 5B"/>
    <property type="match status" value="1"/>
</dbReference>
<dbReference type="InterPro" id="IPR027417">
    <property type="entry name" value="P-loop_NTPase"/>
</dbReference>
<dbReference type="PROSITE" id="PS50082">
    <property type="entry name" value="WD_REPEATS_2"/>
    <property type="match status" value="6"/>
</dbReference>
<dbReference type="InterPro" id="IPR001680">
    <property type="entry name" value="WD40_rpt"/>
</dbReference>
<dbReference type="Pfam" id="PF24883">
    <property type="entry name" value="NPHP3_N"/>
    <property type="match status" value="1"/>
</dbReference>
<dbReference type="PRINTS" id="PR00320">
    <property type="entry name" value="GPROTEINBRPT"/>
</dbReference>
<dbReference type="GO" id="GO:0005634">
    <property type="term" value="C:nucleus"/>
    <property type="evidence" value="ECO:0007669"/>
    <property type="project" value="TreeGrafter"/>
</dbReference>
<dbReference type="Gene3D" id="2.130.10.10">
    <property type="entry name" value="YVTN repeat-like/Quinoprotein amine dehydrogenase"/>
    <property type="match status" value="3"/>
</dbReference>
<dbReference type="Proteomes" id="UP000027195">
    <property type="component" value="Unassembled WGS sequence"/>
</dbReference>
<evidence type="ECO:0000259" key="4">
    <source>
        <dbReference type="PROSITE" id="PS50837"/>
    </source>
</evidence>
<dbReference type="STRING" id="930990.A0A067LZS5"/>